<evidence type="ECO:0000256" key="2">
    <source>
        <dbReference type="SAM" id="MobiDB-lite"/>
    </source>
</evidence>
<feature type="compositionally biased region" description="Low complexity" evidence="2">
    <location>
        <begin position="728"/>
        <end position="743"/>
    </location>
</feature>
<dbReference type="InterPro" id="IPR001315">
    <property type="entry name" value="CARD"/>
</dbReference>
<feature type="compositionally biased region" description="Acidic residues" evidence="2">
    <location>
        <begin position="508"/>
        <end position="520"/>
    </location>
</feature>
<proteinExistence type="predicted"/>
<feature type="compositionally biased region" description="Polar residues" evidence="2">
    <location>
        <begin position="712"/>
        <end position="727"/>
    </location>
</feature>
<dbReference type="EMBL" id="CALNXJ010000005">
    <property type="protein sequence ID" value="CAH3040019.1"/>
    <property type="molecule type" value="Genomic_DNA"/>
</dbReference>
<dbReference type="AlphaFoldDB" id="A0AAU9VWZ0"/>
<gene>
    <name evidence="4" type="ORF">PMEA_00025629</name>
</gene>
<evidence type="ECO:0000256" key="1">
    <source>
        <dbReference type="SAM" id="Coils"/>
    </source>
</evidence>
<comment type="caution">
    <text evidence="4">The sequence shown here is derived from an EMBL/GenBank/DDBJ whole genome shotgun (WGS) entry which is preliminary data.</text>
</comment>
<dbReference type="PANTHER" id="PTHR15034:SF5">
    <property type="entry name" value="DEATH DOMAIN-CONTAINING PROTEIN CRADD"/>
    <property type="match status" value="1"/>
</dbReference>
<keyword evidence="5" id="KW-1185">Reference proteome</keyword>
<accession>A0AAU9VWZ0</accession>
<protein>
    <recommendedName>
        <fullName evidence="3">CARD domain-containing protein</fullName>
    </recommendedName>
</protein>
<feature type="compositionally biased region" description="Low complexity" evidence="2">
    <location>
        <begin position="656"/>
        <end position="672"/>
    </location>
</feature>
<organism evidence="4 5">
    <name type="scientific">Pocillopora meandrina</name>
    <dbReference type="NCBI Taxonomy" id="46732"/>
    <lineage>
        <taxon>Eukaryota</taxon>
        <taxon>Metazoa</taxon>
        <taxon>Cnidaria</taxon>
        <taxon>Anthozoa</taxon>
        <taxon>Hexacorallia</taxon>
        <taxon>Scleractinia</taxon>
        <taxon>Astrocoeniina</taxon>
        <taxon>Pocilloporidae</taxon>
        <taxon>Pocillopora</taxon>
    </lineage>
</organism>
<feature type="region of interest" description="Disordered" evidence="2">
    <location>
        <begin position="503"/>
        <end position="523"/>
    </location>
</feature>
<feature type="compositionally biased region" description="Basic and acidic residues" evidence="2">
    <location>
        <begin position="843"/>
        <end position="852"/>
    </location>
</feature>
<name>A0AAU9VWZ0_9CNID</name>
<sequence length="852" mass="98317">MEMGEETFEDILERNRVEIVQYLQLDRTFLFDYLRSKAVFDLGDCDLVNAEKTREQKAGKLLDILMTKGETGYSHFIDAIQLLNPHLFEIITGEKATSRPSPLMMERENFFLGSNGRAPDLDIMSNHLKRTISDLQDLTIRYDTILKENEVLKKHLSRTSCELQEKDRLIEDLEKRKFDTEALLMESHSSAKKLVDGAALHCQVKNREMVERTHFIIALQMKLLTTKEEVDNLKEKLEETMMKKDELLNRFTEISKNYDNQRRESMKLTEKLEIQKDNIQRAEELKVKFRQLQFTNQKLKSEKDEMLRELEELKCWTEALKARYDIVEEDRKQTQETHESTVADYSVLRDKADELELKLTISSRDIEDLKKRCKDFEQTANTYREQRDLYEKAWKETSAEREQLRKERDEATVRLTEVIRNRDEAIKRQMEHSRQFELQFKRTSEDFQSVRERLYETQMELEELRKVKLQRNSSDVGENPYVGKVSENGLHLCTSKAKEAKLEGRVDAEDESPGDSSEDSYDWRSRRKTANIIDSVKKRVAMKKSKATEQCACSDGGEEETDTSTVQPEKSLSLDEKLEELVPEKKTLSPEAQKCLSLDRNRSLFKSAPTYNALECMFIPAVSNSVSNYNPFDSHSLRSSFRSNDSGLPDGLTRNLSDSSKSSQGLSLSLESDLFEPTPGDDPKGEEDPNSTERARVQTQSHKNPTRPIYHKSNSSPSKILNYVQSKLSLGDRSAGSRSSSSDDNQNEEETEKTNRRKFKLAARDPSYKKIQNLPASIELSVDLLSDNGDRTEREIEEVKEALLSPTLSEKPFRKRAGAVRLKAEDRPRSSSAPNSPVSEFKYPPDLKVTSD</sequence>
<feature type="coiled-coil region" evidence="1">
    <location>
        <begin position="216"/>
        <end position="421"/>
    </location>
</feature>
<dbReference type="GO" id="GO:0042981">
    <property type="term" value="P:regulation of apoptotic process"/>
    <property type="evidence" value="ECO:0007669"/>
    <property type="project" value="InterPro"/>
</dbReference>
<dbReference type="Proteomes" id="UP001159428">
    <property type="component" value="Unassembled WGS sequence"/>
</dbReference>
<evidence type="ECO:0000313" key="4">
    <source>
        <dbReference type="EMBL" id="CAH3040019.1"/>
    </source>
</evidence>
<dbReference type="GO" id="GO:0070513">
    <property type="term" value="F:death domain binding"/>
    <property type="evidence" value="ECO:0007669"/>
    <property type="project" value="InterPro"/>
</dbReference>
<keyword evidence="1" id="KW-0175">Coiled coil</keyword>
<evidence type="ECO:0000313" key="5">
    <source>
        <dbReference type="Proteomes" id="UP001159428"/>
    </source>
</evidence>
<feature type="region of interest" description="Disordered" evidence="2">
    <location>
        <begin position="639"/>
        <end position="764"/>
    </location>
</feature>
<dbReference type="PROSITE" id="PS50209">
    <property type="entry name" value="CARD"/>
    <property type="match status" value="1"/>
</dbReference>
<dbReference type="GO" id="GO:0002020">
    <property type="term" value="F:protease binding"/>
    <property type="evidence" value="ECO:0007669"/>
    <property type="project" value="InterPro"/>
</dbReference>
<dbReference type="Gene3D" id="1.10.533.10">
    <property type="entry name" value="Death Domain, Fas"/>
    <property type="match status" value="1"/>
</dbReference>
<dbReference type="CDD" id="cd01671">
    <property type="entry name" value="CARD"/>
    <property type="match status" value="1"/>
</dbReference>
<feature type="region of interest" description="Disordered" evidence="2">
    <location>
        <begin position="807"/>
        <end position="852"/>
    </location>
</feature>
<dbReference type="SUPFAM" id="SSF47986">
    <property type="entry name" value="DEATH domain"/>
    <property type="match status" value="1"/>
</dbReference>
<feature type="domain" description="CARD" evidence="3">
    <location>
        <begin position="4"/>
        <end position="95"/>
    </location>
</feature>
<dbReference type="InterPro" id="IPR037939">
    <property type="entry name" value="CRADD"/>
</dbReference>
<dbReference type="PANTHER" id="PTHR15034">
    <property type="entry name" value="DEATH DOMAIN-CONTAINING PROTEIN CRADD"/>
    <property type="match status" value="1"/>
</dbReference>
<feature type="compositionally biased region" description="Basic and acidic residues" evidence="2">
    <location>
        <begin position="681"/>
        <end position="696"/>
    </location>
</feature>
<feature type="region of interest" description="Disordered" evidence="2">
    <location>
        <begin position="547"/>
        <end position="571"/>
    </location>
</feature>
<dbReference type="InterPro" id="IPR011029">
    <property type="entry name" value="DEATH-like_dom_sf"/>
</dbReference>
<reference evidence="4 5" key="1">
    <citation type="submission" date="2022-05" db="EMBL/GenBank/DDBJ databases">
        <authorList>
            <consortium name="Genoscope - CEA"/>
            <person name="William W."/>
        </authorList>
    </citation>
    <scope>NUCLEOTIDE SEQUENCE [LARGE SCALE GENOMIC DNA]</scope>
</reference>
<dbReference type="Pfam" id="PF00619">
    <property type="entry name" value="CARD"/>
    <property type="match status" value="1"/>
</dbReference>
<evidence type="ECO:0000259" key="3">
    <source>
        <dbReference type="PROSITE" id="PS50209"/>
    </source>
</evidence>